<proteinExistence type="predicted"/>
<reference evidence="1" key="1">
    <citation type="submission" date="2022-06" db="EMBL/GenBank/DDBJ databases">
        <authorList>
            <person name="Legras J.-L."/>
            <person name="Devillers H."/>
            <person name="Grondin C."/>
        </authorList>
    </citation>
    <scope>NUCLEOTIDE SEQUENCE</scope>
    <source>
        <strain evidence="1">CLIB 1444</strain>
    </source>
</reference>
<sequence length="154" mass="17863">MSVETSKHNKVKHHINGKHIRHSANNRIKPSVEVETTFLVKSSTPFISGVKKISKILDKFNKTINRTNRKYQGGEYKKVNYITVKGMGKAIPKTLSMASKFQDEMDFKVDILTGSIEVLDEFEPDETKEDSIEDTVYKKRKVSYIELRIWLKRE</sequence>
<accession>A0ACA9Y0P1</accession>
<gene>
    <name evidence="1" type="ORF">CLIB1444_01S07910</name>
</gene>
<evidence type="ECO:0000313" key="2">
    <source>
        <dbReference type="Proteomes" id="UP001152531"/>
    </source>
</evidence>
<evidence type="ECO:0000313" key="1">
    <source>
        <dbReference type="EMBL" id="CAH6718490.1"/>
    </source>
</evidence>
<name>A0ACA9Y0P1_9ASCO</name>
<protein>
    <submittedName>
        <fullName evidence="1">Ribonucleases P/MRP protein subunit Pop7p</fullName>
    </submittedName>
</protein>
<keyword evidence="2" id="KW-1185">Reference proteome</keyword>
<organism evidence="1 2">
    <name type="scientific">[Candida] jaroonii</name>
    <dbReference type="NCBI Taxonomy" id="467808"/>
    <lineage>
        <taxon>Eukaryota</taxon>
        <taxon>Fungi</taxon>
        <taxon>Dikarya</taxon>
        <taxon>Ascomycota</taxon>
        <taxon>Saccharomycotina</taxon>
        <taxon>Pichiomycetes</taxon>
        <taxon>Debaryomycetaceae</taxon>
        <taxon>Yamadazyma</taxon>
    </lineage>
</organism>
<dbReference type="Proteomes" id="UP001152531">
    <property type="component" value="Unassembled WGS sequence"/>
</dbReference>
<comment type="caution">
    <text evidence="1">The sequence shown here is derived from an EMBL/GenBank/DDBJ whole genome shotgun (WGS) entry which is preliminary data.</text>
</comment>
<dbReference type="EMBL" id="CALSDN010000001">
    <property type="protein sequence ID" value="CAH6718490.1"/>
    <property type="molecule type" value="Genomic_DNA"/>
</dbReference>